<dbReference type="InterPro" id="IPR013785">
    <property type="entry name" value="Aldolase_TIM"/>
</dbReference>
<dbReference type="SFLD" id="SFLDG01067">
    <property type="entry name" value="SPASM/twitch_domain_containing"/>
    <property type="match status" value="1"/>
</dbReference>
<dbReference type="HAMAP" id="MF_01225_B">
    <property type="entry name" value="MoaA_B"/>
    <property type="match status" value="1"/>
</dbReference>
<evidence type="ECO:0000313" key="15">
    <source>
        <dbReference type="Proteomes" id="UP001589609"/>
    </source>
</evidence>
<evidence type="ECO:0000256" key="10">
    <source>
        <dbReference type="ARBA" id="ARBA00023239"/>
    </source>
</evidence>
<keyword evidence="3 12" id="KW-0949">S-adenosyl-L-methionine</keyword>
<organism evidence="14 15">
    <name type="scientific">Ectobacillus funiculus</name>
    <dbReference type="NCBI Taxonomy" id="137993"/>
    <lineage>
        <taxon>Bacteria</taxon>
        <taxon>Bacillati</taxon>
        <taxon>Bacillota</taxon>
        <taxon>Bacilli</taxon>
        <taxon>Bacillales</taxon>
        <taxon>Bacillaceae</taxon>
        <taxon>Ectobacillus</taxon>
    </lineage>
</organism>
<dbReference type="InterPro" id="IPR013483">
    <property type="entry name" value="MoaA"/>
</dbReference>
<feature type="binding site" evidence="12">
    <location>
        <position position="29"/>
    </location>
    <ligand>
        <name>[4Fe-4S] cluster</name>
        <dbReference type="ChEBI" id="CHEBI:49883"/>
        <label>1</label>
        <note>4Fe-4S-S-AdoMet</note>
    </ligand>
</feature>
<dbReference type="PANTHER" id="PTHR22960:SF0">
    <property type="entry name" value="MOLYBDENUM COFACTOR BIOSYNTHESIS PROTEIN 1"/>
    <property type="match status" value="1"/>
</dbReference>
<comment type="catalytic activity">
    <reaction evidence="11 12">
        <text>GTP + AH2 + S-adenosyl-L-methionine = (8S)-3',8-cyclo-7,8-dihydroguanosine 5'-triphosphate + 5'-deoxyadenosine + L-methionine + A + H(+)</text>
        <dbReference type="Rhea" id="RHEA:49576"/>
        <dbReference type="ChEBI" id="CHEBI:13193"/>
        <dbReference type="ChEBI" id="CHEBI:15378"/>
        <dbReference type="ChEBI" id="CHEBI:17319"/>
        <dbReference type="ChEBI" id="CHEBI:17499"/>
        <dbReference type="ChEBI" id="CHEBI:37565"/>
        <dbReference type="ChEBI" id="CHEBI:57844"/>
        <dbReference type="ChEBI" id="CHEBI:59789"/>
        <dbReference type="ChEBI" id="CHEBI:131766"/>
        <dbReference type="EC" id="4.1.99.22"/>
    </reaction>
</comment>
<accession>A0ABV5W8S4</accession>
<keyword evidence="8 12" id="KW-0342">GTP-binding</keyword>
<feature type="binding site" evidence="12">
    <location>
        <position position="25"/>
    </location>
    <ligand>
        <name>[4Fe-4S] cluster</name>
        <dbReference type="ChEBI" id="CHEBI:49883"/>
        <label>1</label>
        <note>4Fe-4S-S-AdoMet</note>
    </ligand>
</feature>
<evidence type="ECO:0000256" key="5">
    <source>
        <dbReference type="ARBA" id="ARBA00022741"/>
    </source>
</evidence>
<feature type="binding site" evidence="12">
    <location>
        <position position="262"/>
    </location>
    <ligand>
        <name>[4Fe-4S] cluster</name>
        <dbReference type="ChEBI" id="CHEBI:49883"/>
        <label>2</label>
        <note>4Fe-4S-substrate</note>
    </ligand>
</feature>
<feature type="binding site" evidence="12">
    <location>
        <position position="18"/>
    </location>
    <ligand>
        <name>GTP</name>
        <dbReference type="ChEBI" id="CHEBI:37565"/>
    </ligand>
</feature>
<keyword evidence="6 12" id="KW-0408">Iron</keyword>
<feature type="domain" description="Radical SAM core" evidence="13">
    <location>
        <begin position="9"/>
        <end position="228"/>
    </location>
</feature>
<feature type="binding site" evidence="12">
    <location>
        <position position="265"/>
    </location>
    <ligand>
        <name>[4Fe-4S] cluster</name>
        <dbReference type="ChEBI" id="CHEBI:49883"/>
        <label>2</label>
        <note>4Fe-4S-substrate</note>
    </ligand>
</feature>
<dbReference type="CDD" id="cd01335">
    <property type="entry name" value="Radical_SAM"/>
    <property type="match status" value="1"/>
</dbReference>
<evidence type="ECO:0000313" key="14">
    <source>
        <dbReference type="EMBL" id="MFB9756984.1"/>
    </source>
</evidence>
<evidence type="ECO:0000259" key="13">
    <source>
        <dbReference type="PROSITE" id="PS51918"/>
    </source>
</evidence>
<evidence type="ECO:0000256" key="11">
    <source>
        <dbReference type="ARBA" id="ARBA00048697"/>
    </source>
</evidence>
<keyword evidence="10 12" id="KW-0456">Lyase</keyword>
<dbReference type="SFLD" id="SFLDG01386">
    <property type="entry name" value="main_SPASM_domain-containing"/>
    <property type="match status" value="1"/>
</dbReference>
<feature type="binding site" evidence="12">
    <location>
        <begin position="267"/>
        <end position="269"/>
    </location>
    <ligand>
        <name>GTP</name>
        <dbReference type="ChEBI" id="CHEBI:37565"/>
    </ligand>
</feature>
<feature type="binding site" evidence="12">
    <location>
        <position position="32"/>
    </location>
    <ligand>
        <name>[4Fe-4S] cluster</name>
        <dbReference type="ChEBI" id="CHEBI:49883"/>
        <label>1</label>
        <note>4Fe-4S-S-AdoMet</note>
    </ligand>
</feature>
<evidence type="ECO:0000256" key="1">
    <source>
        <dbReference type="ARBA" id="ARBA00012167"/>
    </source>
</evidence>
<dbReference type="InterPro" id="IPR000385">
    <property type="entry name" value="MoaA_NifB_PqqE_Fe-S-bd_CS"/>
</dbReference>
<gene>
    <name evidence="12 14" type="primary">moaA</name>
    <name evidence="14" type="ORF">ACFFMS_00220</name>
</gene>
<feature type="binding site" evidence="12">
    <location>
        <position position="103"/>
    </location>
    <ligand>
        <name>GTP</name>
        <dbReference type="ChEBI" id="CHEBI:37565"/>
    </ligand>
</feature>
<proteinExistence type="inferred from homology"/>
<dbReference type="InterPro" id="IPR058240">
    <property type="entry name" value="rSAM_sf"/>
</dbReference>
<evidence type="ECO:0000256" key="8">
    <source>
        <dbReference type="ARBA" id="ARBA00023134"/>
    </source>
</evidence>
<dbReference type="NCBIfam" id="NF001199">
    <property type="entry name" value="PRK00164.2-1"/>
    <property type="match status" value="1"/>
</dbReference>
<dbReference type="Pfam" id="PF04055">
    <property type="entry name" value="Radical_SAM"/>
    <property type="match status" value="1"/>
</dbReference>
<comment type="pathway">
    <text evidence="12">Cofactor biosynthesis; molybdopterin biosynthesis.</text>
</comment>
<reference evidence="14 15" key="1">
    <citation type="submission" date="2024-09" db="EMBL/GenBank/DDBJ databases">
        <authorList>
            <person name="Sun Q."/>
            <person name="Mori K."/>
        </authorList>
    </citation>
    <scope>NUCLEOTIDE SEQUENCE [LARGE SCALE GENOMIC DNA]</scope>
    <source>
        <strain evidence="14 15">JCM 11201</strain>
    </source>
</reference>
<dbReference type="SUPFAM" id="SSF102114">
    <property type="entry name" value="Radical SAM enzymes"/>
    <property type="match status" value="1"/>
</dbReference>
<comment type="caution">
    <text evidence="14">The sequence shown here is derived from an EMBL/GenBank/DDBJ whole genome shotgun (WGS) entry which is preliminary data.</text>
</comment>
<keyword evidence="5 12" id="KW-0547">Nucleotide-binding</keyword>
<keyword evidence="15" id="KW-1185">Reference proteome</keyword>
<feature type="binding site" evidence="12">
    <location>
        <position position="164"/>
    </location>
    <ligand>
        <name>GTP</name>
        <dbReference type="ChEBI" id="CHEBI:37565"/>
    </ligand>
</feature>
<keyword evidence="4 12" id="KW-0479">Metal-binding</keyword>
<feature type="binding site" evidence="12">
    <location>
        <position position="279"/>
    </location>
    <ligand>
        <name>[4Fe-4S] cluster</name>
        <dbReference type="ChEBI" id="CHEBI:49883"/>
        <label>2</label>
        <note>4Fe-4S-substrate</note>
    </ligand>
</feature>
<comment type="similarity">
    <text evidence="12">Belongs to the radical SAM superfamily. MoaA family.</text>
</comment>
<evidence type="ECO:0000256" key="3">
    <source>
        <dbReference type="ARBA" id="ARBA00022691"/>
    </source>
</evidence>
<dbReference type="EC" id="4.1.99.22" evidence="1 12"/>
<evidence type="ECO:0000256" key="4">
    <source>
        <dbReference type="ARBA" id="ARBA00022723"/>
    </source>
</evidence>
<protein>
    <recommendedName>
        <fullName evidence="1 12">GTP 3',8-cyclase</fullName>
        <ecNumber evidence="1 12">4.1.99.22</ecNumber>
    </recommendedName>
    <alternativeName>
        <fullName evidence="12">Molybdenum cofactor biosynthesis protein A</fullName>
    </alternativeName>
</protein>
<feature type="binding site" evidence="12">
    <location>
        <position position="198"/>
    </location>
    <ligand>
        <name>S-adenosyl-L-methionine</name>
        <dbReference type="ChEBI" id="CHEBI:59789"/>
    </ligand>
</feature>
<keyword evidence="9 12" id="KW-0501">Molybdenum cofactor biosynthesis</keyword>
<dbReference type="PROSITE" id="PS51918">
    <property type="entry name" value="RADICAL_SAM"/>
    <property type="match status" value="1"/>
</dbReference>
<keyword evidence="2 12" id="KW-0004">4Fe-4S</keyword>
<dbReference type="InterPro" id="IPR040064">
    <property type="entry name" value="MoaA-like"/>
</dbReference>
<dbReference type="Gene3D" id="3.20.20.70">
    <property type="entry name" value="Aldolase class I"/>
    <property type="match status" value="1"/>
</dbReference>
<evidence type="ECO:0000256" key="12">
    <source>
        <dbReference type="HAMAP-Rule" id="MF_01225"/>
    </source>
</evidence>
<dbReference type="GO" id="GO:0061798">
    <property type="term" value="F:GTP 3',8'-cyclase activity"/>
    <property type="evidence" value="ECO:0007669"/>
    <property type="project" value="UniProtKB-EC"/>
</dbReference>
<dbReference type="NCBIfam" id="TIGR02666">
    <property type="entry name" value="moaA"/>
    <property type="match status" value="1"/>
</dbReference>
<dbReference type="EMBL" id="JBHMAF010000002">
    <property type="protein sequence ID" value="MFB9756984.1"/>
    <property type="molecule type" value="Genomic_DNA"/>
</dbReference>
<dbReference type="SFLD" id="SFLDG01383">
    <property type="entry name" value="cyclic_pyranopterin_phosphate"/>
    <property type="match status" value="1"/>
</dbReference>
<comment type="subunit">
    <text evidence="12">Monomer and homodimer.</text>
</comment>
<dbReference type="InterPro" id="IPR010505">
    <property type="entry name" value="MoaA_twitch"/>
</dbReference>
<feature type="binding site" evidence="12">
    <location>
        <position position="31"/>
    </location>
    <ligand>
        <name>S-adenosyl-L-methionine</name>
        <dbReference type="ChEBI" id="CHEBI:59789"/>
    </ligand>
</feature>
<dbReference type="Proteomes" id="UP001589609">
    <property type="component" value="Unassembled WGS sequence"/>
</dbReference>
<comment type="cofactor">
    <cofactor evidence="12">
        <name>[4Fe-4S] cluster</name>
        <dbReference type="ChEBI" id="CHEBI:49883"/>
    </cofactor>
    <text evidence="12">Binds 2 [4Fe-4S] clusters. Binds 1 [4Fe-4S] cluster coordinated with 3 cysteines and an exchangeable S-adenosyl-L-methionine and 1 [4Fe-4S] cluster coordinated with 3 cysteines and the GTP-derived substrate.</text>
</comment>
<keyword evidence="7 12" id="KW-0411">Iron-sulfur</keyword>
<dbReference type="InterPro" id="IPR007197">
    <property type="entry name" value="rSAM"/>
</dbReference>
<dbReference type="Pfam" id="PF06463">
    <property type="entry name" value="Mob_synth_C"/>
    <property type="match status" value="1"/>
</dbReference>
<evidence type="ECO:0000256" key="6">
    <source>
        <dbReference type="ARBA" id="ARBA00023004"/>
    </source>
</evidence>
<feature type="binding site" evidence="12">
    <location>
        <position position="76"/>
    </location>
    <ligand>
        <name>S-adenosyl-L-methionine</name>
        <dbReference type="ChEBI" id="CHEBI:59789"/>
    </ligand>
</feature>
<dbReference type="PROSITE" id="PS01305">
    <property type="entry name" value="MOAA_NIFB_PQQE"/>
    <property type="match status" value="1"/>
</dbReference>
<dbReference type="InterPro" id="IPR006638">
    <property type="entry name" value="Elp3/MiaA/NifB-like_rSAM"/>
</dbReference>
<feature type="binding site" evidence="12">
    <location>
        <position position="127"/>
    </location>
    <ligand>
        <name>S-adenosyl-L-methionine</name>
        <dbReference type="ChEBI" id="CHEBI:59789"/>
    </ligand>
</feature>
<dbReference type="SMART" id="SM00729">
    <property type="entry name" value="Elp3"/>
    <property type="match status" value="1"/>
</dbReference>
<dbReference type="InterPro" id="IPR050105">
    <property type="entry name" value="MoCo_biosynth_MoaA/MoaC"/>
</dbReference>
<feature type="binding site" evidence="12">
    <location>
        <position position="72"/>
    </location>
    <ligand>
        <name>GTP</name>
        <dbReference type="ChEBI" id="CHEBI:37565"/>
    </ligand>
</feature>
<dbReference type="SFLD" id="SFLDS00029">
    <property type="entry name" value="Radical_SAM"/>
    <property type="match status" value="1"/>
</dbReference>
<evidence type="ECO:0000256" key="2">
    <source>
        <dbReference type="ARBA" id="ARBA00022485"/>
    </source>
</evidence>
<evidence type="ECO:0000256" key="7">
    <source>
        <dbReference type="ARBA" id="ARBA00023014"/>
    </source>
</evidence>
<evidence type="ECO:0000256" key="9">
    <source>
        <dbReference type="ARBA" id="ARBA00023150"/>
    </source>
</evidence>
<sequence length="340" mass="38455">MEERKVQDTHKRSLRDLRISVTDRCNFRCIYCMPIEEFGPNHCFMSREQLLTFEEITRLAKQFVRLGVEKIRLTGGEPLLRKDLPVLIEMLAAIDGVKDLSLTTNGLLLKKYAPILKQAGIQRINASLDALDNDIFTKMNGVGVRSETVLEGIEAAVQAGLKVKVNMVVKKGMNDSQILPMAHFFREKGITLRFIEFMDVGSTNNWKLNEVITSKQIHDMIHSETPIEPIAPDYAGEVAKRYRYVGTQAEVGFISSVSAAFCSSCTRARLSADGHLYTCLFAEKGTPLREFIRSGASDEELFATICGTWEKRDDRYSEERSSYYEQGKQRKPIEMSYIGG</sequence>
<comment type="function">
    <text evidence="12">Catalyzes the cyclization of GTP to (8S)-3',8-cyclo-7,8-dihydroguanosine 5'-triphosphate.</text>
</comment>
<dbReference type="RefSeq" id="WP_379947216.1">
    <property type="nucleotide sequence ID" value="NZ_JBHMAF010000002.1"/>
</dbReference>
<dbReference type="PANTHER" id="PTHR22960">
    <property type="entry name" value="MOLYBDOPTERIN COFACTOR SYNTHESIS PROTEIN A"/>
    <property type="match status" value="1"/>
</dbReference>
<name>A0ABV5W8S4_9BACI</name>
<dbReference type="CDD" id="cd21117">
    <property type="entry name" value="Twitch_MoaA"/>
    <property type="match status" value="1"/>
</dbReference>